<evidence type="ECO:0000313" key="2">
    <source>
        <dbReference type="EMBL" id="GGL45975.1"/>
    </source>
</evidence>
<reference evidence="2" key="1">
    <citation type="journal article" date="2014" name="Int. J. Syst. Evol. Microbiol.">
        <title>Complete genome sequence of Corynebacterium casei LMG S-19264T (=DSM 44701T), isolated from a smear-ripened cheese.</title>
        <authorList>
            <consortium name="US DOE Joint Genome Institute (JGI-PGF)"/>
            <person name="Walter F."/>
            <person name="Albersmeier A."/>
            <person name="Kalinowski J."/>
            <person name="Ruckert C."/>
        </authorList>
    </citation>
    <scope>NUCLEOTIDE SEQUENCE</scope>
    <source>
        <strain evidence="2">CGMCC 4.3508</strain>
    </source>
</reference>
<accession>A0A917RYC8</accession>
<sequence>MTRATTRSPRDNRPSTPDPTRVDDPGSVHPGHMRRTRDGPAAPGHRARAQDEIRRVDHRRMQHSKRVLGWSVADHMRTELVTDTLDMAVAARGGHGRPP</sequence>
<comment type="caution">
    <text evidence="2">The sequence shown here is derived from an EMBL/GenBank/DDBJ whole genome shotgun (WGS) entry which is preliminary data.</text>
</comment>
<gene>
    <name evidence="2" type="ORF">GCM10011588_70930</name>
</gene>
<dbReference type="AlphaFoldDB" id="A0A917RYC8"/>
<reference evidence="2" key="2">
    <citation type="submission" date="2020-09" db="EMBL/GenBank/DDBJ databases">
        <authorList>
            <person name="Sun Q."/>
            <person name="Zhou Y."/>
        </authorList>
    </citation>
    <scope>NUCLEOTIDE SEQUENCE</scope>
    <source>
        <strain evidence="2">CGMCC 4.3508</strain>
    </source>
</reference>
<proteinExistence type="predicted"/>
<evidence type="ECO:0000313" key="3">
    <source>
        <dbReference type="Proteomes" id="UP000638263"/>
    </source>
</evidence>
<dbReference type="Proteomes" id="UP000638263">
    <property type="component" value="Unassembled WGS sequence"/>
</dbReference>
<name>A0A917RYC8_9NOCA</name>
<evidence type="ECO:0000256" key="1">
    <source>
        <dbReference type="SAM" id="MobiDB-lite"/>
    </source>
</evidence>
<keyword evidence="3" id="KW-1185">Reference proteome</keyword>
<feature type="region of interest" description="Disordered" evidence="1">
    <location>
        <begin position="1"/>
        <end position="62"/>
    </location>
</feature>
<dbReference type="EMBL" id="BMMH01000041">
    <property type="protein sequence ID" value="GGL45975.1"/>
    <property type="molecule type" value="Genomic_DNA"/>
</dbReference>
<organism evidence="2 3">
    <name type="scientific">Nocardia jinanensis</name>
    <dbReference type="NCBI Taxonomy" id="382504"/>
    <lineage>
        <taxon>Bacteria</taxon>
        <taxon>Bacillati</taxon>
        <taxon>Actinomycetota</taxon>
        <taxon>Actinomycetes</taxon>
        <taxon>Mycobacteriales</taxon>
        <taxon>Nocardiaceae</taxon>
        <taxon>Nocardia</taxon>
    </lineage>
</organism>
<protein>
    <submittedName>
        <fullName evidence="2">Uncharacterized protein</fullName>
    </submittedName>
</protein>